<comment type="caution">
    <text evidence="2">The sequence shown here is derived from an EMBL/GenBank/DDBJ whole genome shotgun (WGS) entry which is preliminary data.</text>
</comment>
<reference evidence="2 3" key="1">
    <citation type="submission" date="2019-03" db="EMBL/GenBank/DDBJ databases">
        <title>Genome Sequencing and Assembly of Various Microbes Isolated from Alder Root Nodule.</title>
        <authorList>
            <person name="Swanson E."/>
            <person name="Sevigny J.L."/>
            <person name="Pesce C."/>
            <person name="Davis I."/>
            <person name="Kleiner V."/>
            <person name="Tisa L."/>
        </authorList>
    </citation>
    <scope>NUCLEOTIDE SEQUENCE [LARGE SCALE GENOMIC DNA]</scope>
    <source>
        <strain evidence="2 3">4R-31</strain>
    </source>
</reference>
<sequence>MGEQVEQGRVANTQSTTTPSEPDAAGDGIGPSGAGADRPAAGADGVGALAGGTGVGTGGIEVALEATPAVPGENTSRVGFTAAAVELLRELWQVHGPLMFHQSGGCCDGSAPMCFPAGEFRTGDSDVLLGTARLTAADSSELGPVDFWISAEQFEAWRRTRLVIDAVPGRGSGFSLETPTGRRFLTRSELCAV</sequence>
<proteinExistence type="predicted"/>
<name>A0AAX2SF06_KOCRH</name>
<feature type="region of interest" description="Disordered" evidence="1">
    <location>
        <begin position="1"/>
        <end position="41"/>
    </location>
</feature>
<dbReference type="EMBL" id="SPNK01000003">
    <property type="protein sequence ID" value="TFI02223.1"/>
    <property type="molecule type" value="Genomic_DNA"/>
</dbReference>
<dbReference type="Pfam" id="PF05610">
    <property type="entry name" value="DUF779"/>
    <property type="match status" value="1"/>
</dbReference>
<feature type="compositionally biased region" description="Polar residues" evidence="1">
    <location>
        <begin position="10"/>
        <end position="20"/>
    </location>
</feature>
<keyword evidence="3" id="KW-1185">Reference proteome</keyword>
<evidence type="ECO:0000313" key="3">
    <source>
        <dbReference type="Proteomes" id="UP000298017"/>
    </source>
</evidence>
<protein>
    <submittedName>
        <fullName evidence="2">DUF779 domain-containing protein</fullName>
    </submittedName>
</protein>
<dbReference type="InterPro" id="IPR008497">
    <property type="entry name" value="DUF779"/>
</dbReference>
<dbReference type="Proteomes" id="UP000298017">
    <property type="component" value="Unassembled WGS sequence"/>
</dbReference>
<gene>
    <name evidence="2" type="ORF">E4P33_04030</name>
</gene>
<dbReference type="AlphaFoldDB" id="A0AAX2SF06"/>
<evidence type="ECO:0000256" key="1">
    <source>
        <dbReference type="SAM" id="MobiDB-lite"/>
    </source>
</evidence>
<evidence type="ECO:0000313" key="2">
    <source>
        <dbReference type="EMBL" id="TFI02223.1"/>
    </source>
</evidence>
<organism evidence="2 3">
    <name type="scientific">Kocuria rhizophila</name>
    <dbReference type="NCBI Taxonomy" id="72000"/>
    <lineage>
        <taxon>Bacteria</taxon>
        <taxon>Bacillati</taxon>
        <taxon>Actinomycetota</taxon>
        <taxon>Actinomycetes</taxon>
        <taxon>Micrococcales</taxon>
        <taxon>Micrococcaceae</taxon>
        <taxon>Kocuria</taxon>
    </lineage>
</organism>
<accession>A0AAX2SF06</accession>